<name>A0A8X6PKA6_NEPPI</name>
<keyword evidence="3" id="KW-1185">Reference proteome</keyword>
<dbReference type="AlphaFoldDB" id="A0A8X6PKA6"/>
<feature type="region of interest" description="Disordered" evidence="1">
    <location>
        <begin position="71"/>
        <end position="91"/>
    </location>
</feature>
<evidence type="ECO:0000313" key="3">
    <source>
        <dbReference type="Proteomes" id="UP000887013"/>
    </source>
</evidence>
<sequence>MTGLPAMSSSHPFLPTPDLFQSSFSLPWVFSLWMVFLPQHSSSVNAWDIGHFYHRSQVFVHHVYRQMGQVRPWRSGGGQSARRADQRLLPS</sequence>
<dbReference type="Proteomes" id="UP000887013">
    <property type="component" value="Unassembled WGS sequence"/>
</dbReference>
<feature type="compositionally biased region" description="Basic and acidic residues" evidence="1">
    <location>
        <begin position="82"/>
        <end position="91"/>
    </location>
</feature>
<reference evidence="2" key="1">
    <citation type="submission" date="2020-08" db="EMBL/GenBank/DDBJ databases">
        <title>Multicomponent nature underlies the extraordinary mechanical properties of spider dragline silk.</title>
        <authorList>
            <person name="Kono N."/>
            <person name="Nakamura H."/>
            <person name="Mori M."/>
            <person name="Yoshida Y."/>
            <person name="Ohtoshi R."/>
            <person name="Malay A.D."/>
            <person name="Moran D.A.P."/>
            <person name="Tomita M."/>
            <person name="Numata K."/>
            <person name="Arakawa K."/>
        </authorList>
    </citation>
    <scope>NUCLEOTIDE SEQUENCE</scope>
</reference>
<evidence type="ECO:0000313" key="2">
    <source>
        <dbReference type="EMBL" id="GFT71835.1"/>
    </source>
</evidence>
<gene>
    <name evidence="2" type="ORF">NPIL_114711</name>
</gene>
<dbReference type="EMBL" id="BMAW01070117">
    <property type="protein sequence ID" value="GFT71835.1"/>
    <property type="molecule type" value="Genomic_DNA"/>
</dbReference>
<proteinExistence type="predicted"/>
<accession>A0A8X6PKA6</accession>
<organism evidence="2 3">
    <name type="scientific">Nephila pilipes</name>
    <name type="common">Giant wood spider</name>
    <name type="synonym">Nephila maculata</name>
    <dbReference type="NCBI Taxonomy" id="299642"/>
    <lineage>
        <taxon>Eukaryota</taxon>
        <taxon>Metazoa</taxon>
        <taxon>Ecdysozoa</taxon>
        <taxon>Arthropoda</taxon>
        <taxon>Chelicerata</taxon>
        <taxon>Arachnida</taxon>
        <taxon>Araneae</taxon>
        <taxon>Araneomorphae</taxon>
        <taxon>Entelegynae</taxon>
        <taxon>Araneoidea</taxon>
        <taxon>Nephilidae</taxon>
        <taxon>Nephila</taxon>
    </lineage>
</organism>
<evidence type="ECO:0000256" key="1">
    <source>
        <dbReference type="SAM" id="MobiDB-lite"/>
    </source>
</evidence>
<comment type="caution">
    <text evidence="2">The sequence shown here is derived from an EMBL/GenBank/DDBJ whole genome shotgun (WGS) entry which is preliminary data.</text>
</comment>
<protein>
    <submittedName>
        <fullName evidence="2">Uncharacterized protein</fullName>
    </submittedName>
</protein>